<sequence>MPLTLPSWHVVPSVFVGLLLGSLFGTSSDTWTLLRRAVIKLSGRSPSRRRQDASLTTSQSRWLVQNLIARLCALTLAYSQLCAIVNSATRSRTGLSPHRLYQHPADPRVSVPLDLGLLLALSGALLLTGVHATSLFWLALDGHGYLAVAPRWHPRLSLLQALAVLACHCSGRLPVQFQVQAISQGILLIMQQDTKDLFVLQLGVTGLLYQLAHAAQPYVHKWGDARGPVEGTGTCDAAAGACPASTDPALQRDFHSINASVQTTSFLGISLALIFIYNVFKKSFPLPRPPASVMDKGSSLAFASASSSLLLTASGSQTGTGTGGSECGGGGGNNVSVIGDLSRRRGGGGLAHFLLSLTGRRARRVSSATTAGTNTATVATQVDSQHGARAASGCGTCPSTSASIVSGGVVSANITNIFCCSFVTLNPMTRAYLLKVFISRSSACMYAVLFGMAVLMDLGAGVPLRSRVVSLVSVVAMFAANAAHAVLIWRRPHTYLRSLHKYNFIVWAVTVASLLGKQVEPWLFRQNPELMAVALSFASLHSFVHDDTFLRYTGGQVLLLAAAALQTLLCGHGLETPTGRLETLRDVCTYTALCGLSCIAHAVNQQFRLTMRQPSFSSSPRALRVSNSSSIDPRGGARASFDSFHTDFTSAQSPQAQTPDLYPQQPVNLQPHAQTRAHAQPFTWRSHHHPPRRQASVPVVSEGYISTTSPRGIGSVGGGEASRLAISSAASENEGLLSPDHGCAAVAAAVTPPSSLPMPMPLCIREDVDDDVHVAAALQSPSPSPSSLPSLSQSLSPRACARRVVAEAGEAASASTEVPKGSLPAVELGEEPFDAPEFVYISAAEFGVTAAESTNGAVEGVGDAAPPNLEQLVVASGAPTMRRGVSSTVLIEDSSEIALSLPSPSPTSAPTPSCTYVGGYIGASSAASPIPYRAALGFLVPDSPQHASFHAGGTAPEPSLSPYVASPDHAKRVLDLALNLQGDRSSNMETAQMISAASTSFDSSSVNTREALPGHRTSIRAAALREPVRKRRSVATSREGRLVLREGMRSCIGSRSTASGSSDVELSQWDTLLQQPPTPPGSWIGATTAAAASTAQALSHRLSRTASTRNLVPLSLQ</sequence>
<feature type="transmembrane region" description="Helical" evidence="2">
    <location>
        <begin position="468"/>
        <end position="489"/>
    </location>
</feature>
<proteinExistence type="predicted"/>
<feature type="region of interest" description="Disordered" evidence="1">
    <location>
        <begin position="618"/>
        <end position="637"/>
    </location>
</feature>
<dbReference type="Proteomes" id="UP000747399">
    <property type="component" value="Unassembled WGS sequence"/>
</dbReference>
<feature type="compositionally biased region" description="Polar residues" evidence="1">
    <location>
        <begin position="618"/>
        <end position="631"/>
    </location>
</feature>
<keyword evidence="2" id="KW-1133">Transmembrane helix</keyword>
<feature type="transmembrane region" description="Helical" evidence="2">
    <location>
        <begin position="443"/>
        <end position="462"/>
    </location>
</feature>
<gene>
    <name evidence="3" type="ORF">Vafri_4106</name>
</gene>
<evidence type="ECO:0000256" key="2">
    <source>
        <dbReference type="SAM" id="Phobius"/>
    </source>
</evidence>
<feature type="region of interest" description="Disordered" evidence="1">
    <location>
        <begin position="675"/>
        <end position="699"/>
    </location>
</feature>
<feature type="transmembrane region" description="Helical" evidence="2">
    <location>
        <begin position="259"/>
        <end position="280"/>
    </location>
</feature>
<evidence type="ECO:0000313" key="4">
    <source>
        <dbReference type="Proteomes" id="UP000747399"/>
    </source>
</evidence>
<organism evidence="3 4">
    <name type="scientific">Volvox africanus</name>
    <dbReference type="NCBI Taxonomy" id="51714"/>
    <lineage>
        <taxon>Eukaryota</taxon>
        <taxon>Viridiplantae</taxon>
        <taxon>Chlorophyta</taxon>
        <taxon>core chlorophytes</taxon>
        <taxon>Chlorophyceae</taxon>
        <taxon>CS clade</taxon>
        <taxon>Chlamydomonadales</taxon>
        <taxon>Volvocaceae</taxon>
        <taxon>Volvox</taxon>
    </lineage>
</organism>
<protein>
    <recommendedName>
        <fullName evidence="5">Transmembrane protein</fullName>
    </recommendedName>
</protein>
<dbReference type="EMBL" id="BNCO01000004">
    <property type="protein sequence ID" value="GIL47234.1"/>
    <property type="molecule type" value="Genomic_DNA"/>
</dbReference>
<keyword evidence="4" id="KW-1185">Reference proteome</keyword>
<dbReference type="AlphaFoldDB" id="A0A8J4AWX4"/>
<feature type="transmembrane region" description="Helical" evidence="2">
    <location>
        <begin position="501"/>
        <end position="519"/>
    </location>
</feature>
<name>A0A8J4AWX4_9CHLO</name>
<accession>A0A8J4AWX4</accession>
<feature type="transmembrane region" description="Helical" evidence="2">
    <location>
        <begin position="6"/>
        <end position="26"/>
    </location>
</feature>
<feature type="transmembrane region" description="Helical" evidence="2">
    <location>
        <begin position="117"/>
        <end position="138"/>
    </location>
</feature>
<keyword evidence="2" id="KW-0812">Transmembrane</keyword>
<keyword evidence="2" id="KW-0472">Membrane</keyword>
<comment type="caution">
    <text evidence="3">The sequence shown here is derived from an EMBL/GenBank/DDBJ whole genome shotgun (WGS) entry which is preliminary data.</text>
</comment>
<feature type="non-terminal residue" evidence="3">
    <location>
        <position position="1117"/>
    </location>
</feature>
<reference evidence="3" key="1">
    <citation type="journal article" date="2021" name="Proc. Natl. Acad. Sci. U.S.A.">
        <title>Three genomes in the algal genus Volvox reveal the fate of a haploid sex-determining region after a transition to homothallism.</title>
        <authorList>
            <person name="Yamamoto K."/>
            <person name="Hamaji T."/>
            <person name="Kawai-Toyooka H."/>
            <person name="Matsuzaki R."/>
            <person name="Takahashi F."/>
            <person name="Nishimura Y."/>
            <person name="Kawachi M."/>
            <person name="Noguchi H."/>
            <person name="Minakuchi Y."/>
            <person name="Umen J.G."/>
            <person name="Toyoda A."/>
            <person name="Nozaki H."/>
        </authorList>
    </citation>
    <scope>NUCLEOTIDE SEQUENCE</scope>
    <source>
        <strain evidence="3">NIES-3780</strain>
    </source>
</reference>
<evidence type="ECO:0000313" key="3">
    <source>
        <dbReference type="EMBL" id="GIL47234.1"/>
    </source>
</evidence>
<evidence type="ECO:0008006" key="5">
    <source>
        <dbReference type="Google" id="ProtNLM"/>
    </source>
</evidence>
<evidence type="ECO:0000256" key="1">
    <source>
        <dbReference type="SAM" id="MobiDB-lite"/>
    </source>
</evidence>